<name>A0A2X3KCB0_ECOLX</name>
<organism evidence="1 2">
    <name type="scientific">Escherichia coli</name>
    <dbReference type="NCBI Taxonomy" id="562"/>
    <lineage>
        <taxon>Bacteria</taxon>
        <taxon>Pseudomonadati</taxon>
        <taxon>Pseudomonadota</taxon>
        <taxon>Gammaproteobacteria</taxon>
        <taxon>Enterobacterales</taxon>
        <taxon>Enterobacteriaceae</taxon>
        <taxon>Escherichia</taxon>
    </lineage>
</organism>
<protein>
    <submittedName>
        <fullName evidence="1">Uncharacterized protein</fullName>
    </submittedName>
</protein>
<accession>A0A2X3KCB0</accession>
<reference evidence="1 2" key="1">
    <citation type="submission" date="2018-06" db="EMBL/GenBank/DDBJ databases">
        <authorList>
            <consortium name="Pathogen Informatics"/>
            <person name="Doyle S."/>
        </authorList>
    </citation>
    <scope>NUCLEOTIDE SEQUENCE [LARGE SCALE GENOMIC DNA]</scope>
    <source>
        <strain evidence="1 2">NCTC8009</strain>
    </source>
</reference>
<evidence type="ECO:0000313" key="2">
    <source>
        <dbReference type="Proteomes" id="UP000250991"/>
    </source>
</evidence>
<sequence length="64" mass="7713">MNVQPNVHTGLPPPYILHTHHILRQIRYRNQNCHLDVRLDLLLIFQRIYSNTLRNAVKQQLCWV</sequence>
<dbReference type="Proteomes" id="UP000250991">
    <property type="component" value="Unassembled WGS sequence"/>
</dbReference>
<evidence type="ECO:0000313" key="1">
    <source>
        <dbReference type="EMBL" id="SQD05693.1"/>
    </source>
</evidence>
<dbReference type="AlphaFoldDB" id="A0A2X3KCB0"/>
<proteinExistence type="predicted"/>
<dbReference type="EMBL" id="UARW01000010">
    <property type="protein sequence ID" value="SQD05693.1"/>
    <property type="molecule type" value="Genomic_DNA"/>
</dbReference>
<gene>
    <name evidence="1" type="ORF">NCTC8009_06258</name>
</gene>